<dbReference type="RefSeq" id="WP_017621053.1">
    <property type="nucleotide sequence ID" value="NZ_ANBG01000377.1"/>
</dbReference>
<dbReference type="KEGG" id="ngv:CDO52_10145"/>
<keyword evidence="5 7" id="KW-1133">Transmembrane helix</keyword>
<dbReference type="PROSITE" id="PS50928">
    <property type="entry name" value="ABC_TM1"/>
    <property type="match status" value="1"/>
</dbReference>
<dbReference type="Gene3D" id="1.10.3720.10">
    <property type="entry name" value="MetI-like"/>
    <property type="match status" value="1"/>
</dbReference>
<proteinExistence type="inferred from homology"/>
<keyword evidence="4 7" id="KW-0812">Transmembrane</keyword>
<evidence type="ECO:0000256" key="1">
    <source>
        <dbReference type="ARBA" id="ARBA00004651"/>
    </source>
</evidence>
<dbReference type="SUPFAM" id="SSF161098">
    <property type="entry name" value="MetI-like"/>
    <property type="match status" value="1"/>
</dbReference>
<evidence type="ECO:0000256" key="4">
    <source>
        <dbReference type="ARBA" id="ARBA00022692"/>
    </source>
</evidence>
<feature type="domain" description="ABC transmembrane type-1" evidence="9">
    <location>
        <begin position="102"/>
        <end position="293"/>
    </location>
</feature>
<dbReference type="GO" id="GO:0055085">
    <property type="term" value="P:transmembrane transport"/>
    <property type="evidence" value="ECO:0007669"/>
    <property type="project" value="InterPro"/>
</dbReference>
<feature type="transmembrane region" description="Helical" evidence="7">
    <location>
        <begin position="42"/>
        <end position="64"/>
    </location>
</feature>
<dbReference type="AlphaFoldDB" id="A0A223S4N6"/>
<reference evidence="10 11" key="1">
    <citation type="submission" date="2017-08" db="EMBL/GenBank/DDBJ databases">
        <title>The complete genome sequence of Nocardiopsis gilva YIM 90087.</title>
        <authorList>
            <person name="Yin M."/>
            <person name="Tang S."/>
        </authorList>
    </citation>
    <scope>NUCLEOTIDE SEQUENCE [LARGE SCALE GENOMIC DNA]</scope>
    <source>
        <strain evidence="10 11">YIM 90087</strain>
    </source>
</reference>
<evidence type="ECO:0000313" key="11">
    <source>
        <dbReference type="Proteomes" id="UP000215005"/>
    </source>
</evidence>
<dbReference type="InterPro" id="IPR050901">
    <property type="entry name" value="BP-dep_ABC_trans_perm"/>
</dbReference>
<dbReference type="EMBL" id="CP022753">
    <property type="protein sequence ID" value="ASU83092.1"/>
    <property type="molecule type" value="Genomic_DNA"/>
</dbReference>
<evidence type="ECO:0000256" key="5">
    <source>
        <dbReference type="ARBA" id="ARBA00022989"/>
    </source>
</evidence>
<feature type="compositionally biased region" description="Basic and acidic residues" evidence="8">
    <location>
        <begin position="1"/>
        <end position="10"/>
    </location>
</feature>
<keyword evidence="6 7" id="KW-0472">Membrane</keyword>
<feature type="region of interest" description="Disordered" evidence="8">
    <location>
        <begin position="1"/>
        <end position="35"/>
    </location>
</feature>
<feature type="transmembrane region" description="Helical" evidence="7">
    <location>
        <begin position="272"/>
        <end position="293"/>
    </location>
</feature>
<evidence type="ECO:0000256" key="8">
    <source>
        <dbReference type="SAM" id="MobiDB-lite"/>
    </source>
</evidence>
<dbReference type="InterPro" id="IPR000515">
    <property type="entry name" value="MetI-like"/>
</dbReference>
<evidence type="ECO:0000256" key="6">
    <source>
        <dbReference type="ARBA" id="ARBA00023136"/>
    </source>
</evidence>
<protein>
    <submittedName>
        <fullName evidence="10">Carbohydrate ABC transporter permease</fullName>
    </submittedName>
</protein>
<evidence type="ECO:0000313" key="10">
    <source>
        <dbReference type="EMBL" id="ASU83092.1"/>
    </source>
</evidence>
<feature type="transmembrane region" description="Helical" evidence="7">
    <location>
        <begin position="214"/>
        <end position="239"/>
    </location>
</feature>
<keyword evidence="11" id="KW-1185">Reference proteome</keyword>
<keyword evidence="3" id="KW-1003">Cell membrane</keyword>
<dbReference type="Proteomes" id="UP000215005">
    <property type="component" value="Chromosome"/>
</dbReference>
<dbReference type="CDD" id="cd06261">
    <property type="entry name" value="TM_PBP2"/>
    <property type="match status" value="1"/>
</dbReference>
<feature type="transmembrane region" description="Helical" evidence="7">
    <location>
        <begin position="171"/>
        <end position="193"/>
    </location>
</feature>
<dbReference type="OrthoDB" id="9794684at2"/>
<gene>
    <name evidence="10" type="ORF">CDO52_10145</name>
</gene>
<dbReference type="PANTHER" id="PTHR32243:SF18">
    <property type="entry name" value="INNER MEMBRANE ABC TRANSPORTER PERMEASE PROTEIN YCJP"/>
    <property type="match status" value="1"/>
</dbReference>
<evidence type="ECO:0000259" key="9">
    <source>
        <dbReference type="PROSITE" id="PS50928"/>
    </source>
</evidence>
<dbReference type="Pfam" id="PF00528">
    <property type="entry name" value="BPD_transp_1"/>
    <property type="match status" value="1"/>
</dbReference>
<comment type="similarity">
    <text evidence="7">Belongs to the binding-protein-dependent transport system permease family.</text>
</comment>
<dbReference type="InterPro" id="IPR035906">
    <property type="entry name" value="MetI-like_sf"/>
</dbReference>
<organism evidence="10 11">
    <name type="scientific">Nocardiopsis gilva YIM 90087</name>
    <dbReference type="NCBI Taxonomy" id="1235441"/>
    <lineage>
        <taxon>Bacteria</taxon>
        <taxon>Bacillati</taxon>
        <taxon>Actinomycetota</taxon>
        <taxon>Actinomycetes</taxon>
        <taxon>Streptosporangiales</taxon>
        <taxon>Nocardiopsidaceae</taxon>
        <taxon>Nocardiopsis</taxon>
    </lineage>
</organism>
<evidence type="ECO:0000256" key="7">
    <source>
        <dbReference type="RuleBase" id="RU363032"/>
    </source>
</evidence>
<evidence type="ECO:0000256" key="3">
    <source>
        <dbReference type="ARBA" id="ARBA00022475"/>
    </source>
</evidence>
<feature type="transmembrane region" description="Helical" evidence="7">
    <location>
        <begin position="138"/>
        <end position="159"/>
    </location>
</feature>
<evidence type="ECO:0000256" key="2">
    <source>
        <dbReference type="ARBA" id="ARBA00022448"/>
    </source>
</evidence>
<comment type="subcellular location">
    <subcellularLocation>
        <location evidence="1 7">Cell membrane</location>
        <topology evidence="1 7">Multi-pass membrane protein</topology>
    </subcellularLocation>
</comment>
<accession>A0A223S4N6</accession>
<dbReference type="PANTHER" id="PTHR32243">
    <property type="entry name" value="MALTOSE TRANSPORT SYSTEM PERMEASE-RELATED"/>
    <property type="match status" value="1"/>
</dbReference>
<sequence>MSRLVERAAEEPSGTRAGSGAAGEPAARTRPRPRRAGGLARAAGRAAAITAVLVFTLFPAYFMLVSGVSERAVSGTDALVPQAVSLENFTYVLTEAGFLTYLRNSLLVALITVVGSSLLALFAATAVARFRFRLRTSVLVMVLIVQMVPLEALVIPLFLQASDLRMLNSLIGLSIVYIAMSLPFAIWMLRGFVAAVPVEVEEAAYIDGASWPRMFWSVLFPLVAPGLVATGVFSFIVAWNEFILALTFLQDGEKFTVAVGLRQFFQEHTTDWGALMAASTIITVPVMVFFLIVQRGLVSGLVQGAVKG</sequence>
<feature type="transmembrane region" description="Helical" evidence="7">
    <location>
        <begin position="106"/>
        <end position="126"/>
    </location>
</feature>
<dbReference type="GO" id="GO:0005886">
    <property type="term" value="C:plasma membrane"/>
    <property type="evidence" value="ECO:0007669"/>
    <property type="project" value="UniProtKB-SubCell"/>
</dbReference>
<keyword evidence="2 7" id="KW-0813">Transport</keyword>
<name>A0A223S4N6_9ACTN</name>